<evidence type="ECO:0000259" key="3">
    <source>
        <dbReference type="Pfam" id="PF16861"/>
    </source>
</evidence>
<dbReference type="AlphaFoldDB" id="A0A495W1T2"/>
<evidence type="ECO:0000256" key="1">
    <source>
        <dbReference type="ARBA" id="ARBA00006129"/>
    </source>
</evidence>
<dbReference type="PANTHER" id="PTHR34847">
    <property type="entry name" value="NODULATION PROTEIN U"/>
    <property type="match status" value="1"/>
</dbReference>
<proteinExistence type="inferred from homology"/>
<feature type="domain" description="Carbamoyltransferase" evidence="2">
    <location>
        <begin position="243"/>
        <end position="328"/>
    </location>
</feature>
<accession>A0A495W1T2</accession>
<dbReference type="InterPro" id="IPR051338">
    <property type="entry name" value="NodU/CmcH_Carbamoyltrnsfr"/>
</dbReference>
<evidence type="ECO:0000313" key="5">
    <source>
        <dbReference type="Proteomes" id="UP000282084"/>
    </source>
</evidence>
<evidence type="ECO:0000259" key="2">
    <source>
        <dbReference type="Pfam" id="PF02543"/>
    </source>
</evidence>
<organism evidence="4 5">
    <name type="scientific">Saccharothrix australiensis</name>
    <dbReference type="NCBI Taxonomy" id="2072"/>
    <lineage>
        <taxon>Bacteria</taxon>
        <taxon>Bacillati</taxon>
        <taxon>Actinomycetota</taxon>
        <taxon>Actinomycetes</taxon>
        <taxon>Pseudonocardiales</taxon>
        <taxon>Pseudonocardiaceae</taxon>
        <taxon>Saccharothrix</taxon>
    </lineage>
</organism>
<dbReference type="OrthoDB" id="9780777at2"/>
<dbReference type="RefSeq" id="WP_121006461.1">
    <property type="nucleotide sequence ID" value="NZ_RBXO01000001.1"/>
</dbReference>
<dbReference type="InterPro" id="IPR031730">
    <property type="entry name" value="Carbam_trans_C"/>
</dbReference>
<dbReference type="InterPro" id="IPR003696">
    <property type="entry name" value="Carbtransf_dom"/>
</dbReference>
<protein>
    <submittedName>
        <fullName evidence="4">Carbamoyltransferase-like protein</fullName>
    </submittedName>
</protein>
<name>A0A495W1T2_9PSEU</name>
<dbReference type="GO" id="GO:0016740">
    <property type="term" value="F:transferase activity"/>
    <property type="evidence" value="ECO:0007669"/>
    <property type="project" value="UniProtKB-KW"/>
</dbReference>
<dbReference type="Gene3D" id="3.30.420.40">
    <property type="match status" value="1"/>
</dbReference>
<comment type="similarity">
    <text evidence="1">Belongs to the NodU/CmcH family.</text>
</comment>
<dbReference type="EMBL" id="RBXO01000001">
    <property type="protein sequence ID" value="RKT54675.1"/>
    <property type="molecule type" value="Genomic_DNA"/>
</dbReference>
<dbReference type="InterPro" id="IPR038152">
    <property type="entry name" value="Carbam_trans_C_sf"/>
</dbReference>
<reference evidence="4 5" key="1">
    <citation type="submission" date="2018-10" db="EMBL/GenBank/DDBJ databases">
        <title>Sequencing the genomes of 1000 actinobacteria strains.</title>
        <authorList>
            <person name="Klenk H.-P."/>
        </authorList>
    </citation>
    <scope>NUCLEOTIDE SEQUENCE [LARGE SCALE GENOMIC DNA]</scope>
    <source>
        <strain evidence="4 5">DSM 43800</strain>
    </source>
</reference>
<dbReference type="Gene3D" id="3.90.870.20">
    <property type="entry name" value="Carbamoyltransferase, C-terminal domain"/>
    <property type="match status" value="1"/>
</dbReference>
<sequence>MEDGWYLATYLNPAGVHRPLDVYFRHDNNISLWEKRGRYVTLLRHWEYERTTGQKMHRTPFVAHRDQVAFIDRLLAPTGLRLADMTAVWGTPDLAAGAHPWVEPDTDLAFHSIAHLYSAILLDSDVFFDGTVVGMAVDAGPDRLLDRRFKPHWYAGCVVRRGRVELHPVESPGPLYCEARDHFGLREGTLMALATATGATGRCDREAVLEKCRFDGFDGMAQAALAFREILAQVTGTADADPRFTERENLISAVMKEVQAISVAIMERNTERLLDVGGVDPAAAHLALAGGYALNCPTNSHLMDRYGFRGLLAPPCVGDSGQSIGIALEAFHRGSGGERFHFRFPGPYLGSEDGDLAGALARHARFVESVTDDFDPAAAVADLREGPVAWFAGRAESGPRALGNRSILADPTSSVAKDVLNQVKRREWWRPVAPVVLAEHADAWFEGVRPSPHMLETFAVRADRRARVPAVAHLDGTARVQTLTRAQNPLLHRLITAFHAATGVPMLCNTSLNDKGEPIVDTIEQAMNFCLRRGVRVAYFDGRRVAFRDFADYPERNPAERVRAPFTDVDPWEALRVRAEANPHGLPGTHLYLYLRDLELHDRHDIRTAEGAAAVRAAIDRRLRADPDLWVEVERDREETARQFENFGGAEVVNGRVPVYRVSESSR</sequence>
<keyword evidence="5" id="KW-1185">Reference proteome</keyword>
<dbReference type="PANTHER" id="PTHR34847:SF1">
    <property type="entry name" value="NODULATION PROTEIN U"/>
    <property type="match status" value="1"/>
</dbReference>
<feature type="domain" description="Carbamoyltransferase C-terminal" evidence="3">
    <location>
        <begin position="387"/>
        <end position="541"/>
    </location>
</feature>
<gene>
    <name evidence="4" type="ORF">C8E97_3322</name>
</gene>
<comment type="caution">
    <text evidence="4">The sequence shown here is derived from an EMBL/GenBank/DDBJ whole genome shotgun (WGS) entry which is preliminary data.</text>
</comment>
<keyword evidence="4" id="KW-0808">Transferase</keyword>
<dbReference type="Proteomes" id="UP000282084">
    <property type="component" value="Unassembled WGS sequence"/>
</dbReference>
<evidence type="ECO:0000313" key="4">
    <source>
        <dbReference type="EMBL" id="RKT54675.1"/>
    </source>
</evidence>
<dbReference type="Pfam" id="PF16861">
    <property type="entry name" value="Carbam_trans_C"/>
    <property type="match status" value="1"/>
</dbReference>
<dbReference type="Pfam" id="PF02543">
    <property type="entry name" value="Carbam_trans_N"/>
    <property type="match status" value="1"/>
</dbReference>